<dbReference type="Gene3D" id="3.40.1520.20">
    <property type="match status" value="1"/>
</dbReference>
<evidence type="ECO:0000313" key="4">
    <source>
        <dbReference type="Proteomes" id="UP001485459"/>
    </source>
</evidence>
<dbReference type="Proteomes" id="UP001485459">
    <property type="component" value="Chromosome"/>
</dbReference>
<accession>A0ABZ2YJW4</accession>
<dbReference type="InterPro" id="IPR007055">
    <property type="entry name" value="BON_dom"/>
</dbReference>
<dbReference type="Pfam" id="PF04972">
    <property type="entry name" value="BON"/>
    <property type="match status" value="2"/>
</dbReference>
<dbReference type="PROSITE" id="PS50914">
    <property type="entry name" value="BON"/>
    <property type="match status" value="1"/>
</dbReference>
<feature type="domain" description="BON" evidence="2">
    <location>
        <begin position="21"/>
        <end position="89"/>
    </location>
</feature>
<feature type="chain" id="PRO_5047078786" evidence="1">
    <location>
        <begin position="22"/>
        <end position="163"/>
    </location>
</feature>
<keyword evidence="1" id="KW-0732">Signal</keyword>
<keyword evidence="4" id="KW-1185">Reference proteome</keyword>
<evidence type="ECO:0000313" key="3">
    <source>
        <dbReference type="EMBL" id="WZN39214.1"/>
    </source>
</evidence>
<reference evidence="4" key="1">
    <citation type="submission" date="2024-03" db="EMBL/GenBank/DDBJ databases">
        <title>Chitinophaga horti sp. nov., isolated from garden soil.</title>
        <authorList>
            <person name="Lee D.S."/>
            <person name="Han D.M."/>
            <person name="Baek J.H."/>
            <person name="Choi D.G."/>
            <person name="Jeon J.H."/>
            <person name="Jeon C.O."/>
        </authorList>
    </citation>
    <scope>NUCLEOTIDE SEQUENCE [LARGE SCALE GENOMIC DNA]</scope>
    <source>
        <strain evidence="4">GPA1</strain>
    </source>
</reference>
<protein>
    <submittedName>
        <fullName evidence="3">BON domain-containing protein</fullName>
    </submittedName>
</protein>
<evidence type="ECO:0000256" key="1">
    <source>
        <dbReference type="SAM" id="SignalP"/>
    </source>
</evidence>
<evidence type="ECO:0000259" key="2">
    <source>
        <dbReference type="PROSITE" id="PS50914"/>
    </source>
</evidence>
<gene>
    <name evidence="3" type="ORF">WJU16_14510</name>
</gene>
<dbReference type="RefSeq" id="WP_341834208.1">
    <property type="nucleotide sequence ID" value="NZ_CP149822.1"/>
</dbReference>
<dbReference type="PROSITE" id="PS51257">
    <property type="entry name" value="PROKAR_LIPOPROTEIN"/>
    <property type="match status" value="1"/>
</dbReference>
<sequence length="163" mass="16992">MKKRNSWLIACLLGLGVFLYACKPSDAKLQKEVNDKLATTTPGVIAEVKGGVATLSGEVMDDATKSAAETTAKEVKGIKSVVNNVMTTPPPPPPPPVVVSPDDMLKTSVDSALNAHSISGVTATIANGEVTLTGTIKKADLKKVMQAAAEAKPKKINNKLTIQ</sequence>
<organism evidence="3 4">
    <name type="scientific">Chitinophaga pollutisoli</name>
    <dbReference type="NCBI Taxonomy" id="3133966"/>
    <lineage>
        <taxon>Bacteria</taxon>
        <taxon>Pseudomonadati</taxon>
        <taxon>Bacteroidota</taxon>
        <taxon>Chitinophagia</taxon>
        <taxon>Chitinophagales</taxon>
        <taxon>Chitinophagaceae</taxon>
        <taxon>Chitinophaga</taxon>
    </lineage>
</organism>
<proteinExistence type="predicted"/>
<dbReference type="EMBL" id="CP149822">
    <property type="protein sequence ID" value="WZN39214.1"/>
    <property type="molecule type" value="Genomic_DNA"/>
</dbReference>
<name>A0ABZ2YJW4_9BACT</name>
<feature type="signal peptide" evidence="1">
    <location>
        <begin position="1"/>
        <end position="21"/>
    </location>
</feature>